<evidence type="ECO:0000256" key="1">
    <source>
        <dbReference type="SAM" id="MobiDB-lite"/>
    </source>
</evidence>
<organism evidence="3 4">
    <name type="scientific">Prymnesium parvum</name>
    <name type="common">Toxic golden alga</name>
    <dbReference type="NCBI Taxonomy" id="97485"/>
    <lineage>
        <taxon>Eukaryota</taxon>
        <taxon>Haptista</taxon>
        <taxon>Haptophyta</taxon>
        <taxon>Prymnesiophyceae</taxon>
        <taxon>Prymnesiales</taxon>
        <taxon>Prymnesiaceae</taxon>
        <taxon>Prymnesium</taxon>
    </lineage>
</organism>
<dbReference type="AlphaFoldDB" id="A0AB34IX58"/>
<evidence type="ECO:0000256" key="2">
    <source>
        <dbReference type="SAM" id="SignalP"/>
    </source>
</evidence>
<accession>A0AB34IX58</accession>
<name>A0AB34IX58_PRYPA</name>
<evidence type="ECO:0000313" key="3">
    <source>
        <dbReference type="EMBL" id="KAL1508646.1"/>
    </source>
</evidence>
<comment type="caution">
    <text evidence="3">The sequence shown here is derived from an EMBL/GenBank/DDBJ whole genome shotgun (WGS) entry which is preliminary data.</text>
</comment>
<feature type="region of interest" description="Disordered" evidence="1">
    <location>
        <begin position="27"/>
        <end position="71"/>
    </location>
</feature>
<feature type="region of interest" description="Disordered" evidence="1">
    <location>
        <begin position="112"/>
        <end position="133"/>
    </location>
</feature>
<proteinExistence type="predicted"/>
<reference evidence="3 4" key="1">
    <citation type="journal article" date="2024" name="Science">
        <title>Giant polyketide synthase enzymes in the biosynthesis of giant marine polyether toxins.</title>
        <authorList>
            <person name="Fallon T.R."/>
            <person name="Shende V.V."/>
            <person name="Wierzbicki I.H."/>
            <person name="Pendleton A.L."/>
            <person name="Watervoot N.F."/>
            <person name="Auber R.P."/>
            <person name="Gonzalez D.J."/>
            <person name="Wisecaver J.H."/>
            <person name="Moore B.S."/>
        </authorList>
    </citation>
    <scope>NUCLEOTIDE SEQUENCE [LARGE SCALE GENOMIC DNA]</scope>
    <source>
        <strain evidence="3 4">12B1</strain>
    </source>
</reference>
<dbReference type="Proteomes" id="UP001515480">
    <property type="component" value="Unassembled WGS sequence"/>
</dbReference>
<feature type="signal peptide" evidence="2">
    <location>
        <begin position="1"/>
        <end position="17"/>
    </location>
</feature>
<evidence type="ECO:0008006" key="5">
    <source>
        <dbReference type="Google" id="ProtNLM"/>
    </source>
</evidence>
<feature type="compositionally biased region" description="Polar residues" evidence="1">
    <location>
        <begin position="27"/>
        <end position="37"/>
    </location>
</feature>
<keyword evidence="4" id="KW-1185">Reference proteome</keyword>
<gene>
    <name evidence="3" type="ORF">AB1Y20_004742</name>
</gene>
<feature type="compositionally biased region" description="Polar residues" evidence="1">
    <location>
        <begin position="124"/>
        <end position="133"/>
    </location>
</feature>
<sequence length="216" mass="23044">MLLLLAALLSPLPAAVAQVSPILRHTNASRTRTTPSTWARRADAEGGRQLSSSRPPFASPHALPHASPHASPHLLRKHVTAAMREVSAAQGATASSAKLALLATALESLRAASRQDGAAPRDGSTASRRQGANAQVAACIRAKSNPTECRRRFSRTDQAEAAKAAEEKFETLMRDIRKDVGEKMAKLNSKGYWRRGLTGGNASKVVGTLRKKGKKE</sequence>
<keyword evidence="2" id="KW-0732">Signal</keyword>
<feature type="chain" id="PRO_5044311278" description="Pectinesterase inhibitor domain-containing protein" evidence="2">
    <location>
        <begin position="18"/>
        <end position="216"/>
    </location>
</feature>
<dbReference type="EMBL" id="JBGBPQ010000016">
    <property type="protein sequence ID" value="KAL1508646.1"/>
    <property type="molecule type" value="Genomic_DNA"/>
</dbReference>
<protein>
    <recommendedName>
        <fullName evidence="5">Pectinesterase inhibitor domain-containing protein</fullName>
    </recommendedName>
</protein>
<evidence type="ECO:0000313" key="4">
    <source>
        <dbReference type="Proteomes" id="UP001515480"/>
    </source>
</evidence>